<evidence type="ECO:0008006" key="5">
    <source>
        <dbReference type="Google" id="ProtNLM"/>
    </source>
</evidence>
<dbReference type="Proteomes" id="UP000053477">
    <property type="component" value="Unassembled WGS sequence"/>
</dbReference>
<feature type="region of interest" description="Disordered" evidence="2">
    <location>
        <begin position="136"/>
        <end position="252"/>
    </location>
</feature>
<dbReference type="AlphaFoldDB" id="A0A0H2S768"/>
<protein>
    <recommendedName>
        <fullName evidence="5">SWI5-dependent HO expression protein 3</fullName>
    </recommendedName>
</protein>
<feature type="compositionally biased region" description="Polar residues" evidence="2">
    <location>
        <begin position="232"/>
        <end position="241"/>
    </location>
</feature>
<feature type="compositionally biased region" description="Low complexity" evidence="2">
    <location>
        <begin position="86"/>
        <end position="101"/>
    </location>
</feature>
<proteinExistence type="predicted"/>
<dbReference type="EMBL" id="KQ085972">
    <property type="protein sequence ID" value="KLO12691.1"/>
    <property type="molecule type" value="Genomic_DNA"/>
</dbReference>
<keyword evidence="4" id="KW-1185">Reference proteome</keyword>
<feature type="compositionally biased region" description="Basic and acidic residues" evidence="2">
    <location>
        <begin position="217"/>
        <end position="231"/>
    </location>
</feature>
<evidence type="ECO:0000256" key="2">
    <source>
        <dbReference type="SAM" id="MobiDB-lite"/>
    </source>
</evidence>
<organism evidence="3 4">
    <name type="scientific">Schizopora paradoxa</name>
    <dbReference type="NCBI Taxonomy" id="27342"/>
    <lineage>
        <taxon>Eukaryota</taxon>
        <taxon>Fungi</taxon>
        <taxon>Dikarya</taxon>
        <taxon>Basidiomycota</taxon>
        <taxon>Agaricomycotina</taxon>
        <taxon>Agaricomycetes</taxon>
        <taxon>Hymenochaetales</taxon>
        <taxon>Schizoporaceae</taxon>
        <taxon>Schizopora</taxon>
    </lineage>
</organism>
<reference evidence="3 4" key="1">
    <citation type="submission" date="2015-04" db="EMBL/GenBank/DDBJ databases">
        <title>Complete genome sequence of Schizopora paradoxa KUC8140, a cosmopolitan wood degrader in East Asia.</title>
        <authorList>
            <consortium name="DOE Joint Genome Institute"/>
            <person name="Min B."/>
            <person name="Park H."/>
            <person name="Jang Y."/>
            <person name="Kim J.-J."/>
            <person name="Kim K.H."/>
            <person name="Pangilinan J."/>
            <person name="Lipzen A."/>
            <person name="Riley R."/>
            <person name="Grigoriev I.V."/>
            <person name="Spatafora J.W."/>
            <person name="Choi I.-G."/>
        </authorList>
    </citation>
    <scope>NUCLEOTIDE SEQUENCE [LARGE SCALE GENOMIC DNA]</scope>
    <source>
        <strain evidence="3 4">KUC8140</strain>
    </source>
</reference>
<feature type="coiled-coil region" evidence="1">
    <location>
        <begin position="261"/>
        <end position="376"/>
    </location>
</feature>
<feature type="compositionally biased region" description="Polar residues" evidence="2">
    <location>
        <begin position="204"/>
        <end position="216"/>
    </location>
</feature>
<dbReference type="InParanoid" id="A0A0H2S768"/>
<feature type="compositionally biased region" description="Low complexity" evidence="2">
    <location>
        <begin position="174"/>
        <end position="190"/>
    </location>
</feature>
<accession>A0A0H2S768</accession>
<dbReference type="OrthoDB" id="6088208at2759"/>
<dbReference type="STRING" id="27342.A0A0H2S768"/>
<evidence type="ECO:0000256" key="1">
    <source>
        <dbReference type="SAM" id="Coils"/>
    </source>
</evidence>
<evidence type="ECO:0000313" key="3">
    <source>
        <dbReference type="EMBL" id="KLO12691.1"/>
    </source>
</evidence>
<feature type="region of interest" description="Disordered" evidence="2">
    <location>
        <begin position="75"/>
        <end position="121"/>
    </location>
</feature>
<keyword evidence="1" id="KW-0175">Coiled coil</keyword>
<evidence type="ECO:0000313" key="4">
    <source>
        <dbReference type="Proteomes" id="UP000053477"/>
    </source>
</evidence>
<sequence>MSFFAGPLVIPERTHSRASSAASFTSLRHSSRAPSPSVAFGASIALIRNQISTIKHNIRHQQAKLHSLESALQRLPRPPSRSTNMAYSPSSSPAESVSPSAFKPPPQSTEGTDRLTKSKRRTSSFEILQGLAGPESLLPLPKRDSLQINGSPIRPDGIREGFPTDFASDSLGASSSRRPPSPTRTLSRIPVASVGHARALAEEGQTSRSPSTSLSQDSRESTFHSTTDRDSLNNSFSSLQLPPSPNRRISLGVGGNTSKVLADLQAGVVNARNALENTKAQLRLSQRTVAQLTRQTEDLKDGRERLRLENEGLNNVVARKERLLQEVLERARKAEAEASSLKAQLKVETSQSKKSLREMEAQVSQSNAISQKSEREVITLRESMKHLSAGWKQDLESLKLDVTKREERCRKEGEEMGEKYRKLVEEVKMEKAEYASVKELKADLERVATEWESSVKAQLAELRAGVSKSQVESEVAGKIAQDVSNELLRLRSLIRAVSRSSNTQDSGP</sequence>
<gene>
    <name evidence="3" type="ORF">SCHPADRAFT_875060</name>
</gene>
<name>A0A0H2S768_9AGAM</name>